<dbReference type="PANTHER" id="PTHR24320:SF148">
    <property type="entry name" value="NAD(P)-BINDING ROSSMANN-FOLD SUPERFAMILY PROTEIN"/>
    <property type="match status" value="1"/>
</dbReference>
<protein>
    <submittedName>
        <fullName evidence="3">SDR family oxidoreductase</fullName>
    </submittedName>
</protein>
<comment type="similarity">
    <text evidence="1">Belongs to the short-chain dehydrogenases/reductases (SDR) family.</text>
</comment>
<dbReference type="SUPFAM" id="SSF51735">
    <property type="entry name" value="NAD(P)-binding Rossmann-fold domains"/>
    <property type="match status" value="1"/>
</dbReference>
<gene>
    <name evidence="3" type="ORF">ACFO60_16100</name>
</gene>
<accession>A0ABV9CGK6</accession>
<evidence type="ECO:0000313" key="3">
    <source>
        <dbReference type="EMBL" id="MFC4532295.1"/>
    </source>
</evidence>
<organism evidence="3 4">
    <name type="scientific">Sphaerisporangium dianthi</name>
    <dbReference type="NCBI Taxonomy" id="1436120"/>
    <lineage>
        <taxon>Bacteria</taxon>
        <taxon>Bacillati</taxon>
        <taxon>Actinomycetota</taxon>
        <taxon>Actinomycetes</taxon>
        <taxon>Streptosporangiales</taxon>
        <taxon>Streptosporangiaceae</taxon>
        <taxon>Sphaerisporangium</taxon>
    </lineage>
</organism>
<sequence length="309" mass="32453">MKDVSVPDLTGTLAVVTGASDGLGLGLAVRLARAGADLVLPVRDPVKGEAALTRIRAAAPGAAVSLGELDLASLASVTALADKLIAEGRPVGILINNAGVMTPPTRQVTADGLELQFGTNHIGHVALVGRILPLLRAGRARVTTMSSSAARYGSIDWADPQGERKYSPVRAYNQSKLANLLFGLELDRRARAGGWGIVSNVAHPGTTLTNLYASGPNMGRERPSHHDAIMRRLARWGLFVQGVDRGLLPALYAATSPEAQGGRFYGPDGFGQFTGDPTELAVYRPARDQAAAARLWDLSERLAHVGFGA</sequence>
<evidence type="ECO:0000256" key="2">
    <source>
        <dbReference type="ARBA" id="ARBA00023002"/>
    </source>
</evidence>
<comment type="caution">
    <text evidence="3">The sequence shown here is derived from an EMBL/GenBank/DDBJ whole genome shotgun (WGS) entry which is preliminary data.</text>
</comment>
<dbReference type="Gene3D" id="3.40.50.720">
    <property type="entry name" value="NAD(P)-binding Rossmann-like Domain"/>
    <property type="match status" value="1"/>
</dbReference>
<dbReference type="NCBIfam" id="NF004846">
    <property type="entry name" value="PRK06197.1"/>
    <property type="match status" value="1"/>
</dbReference>
<reference evidence="4" key="1">
    <citation type="journal article" date="2019" name="Int. J. Syst. Evol. Microbiol.">
        <title>The Global Catalogue of Microorganisms (GCM) 10K type strain sequencing project: providing services to taxonomists for standard genome sequencing and annotation.</title>
        <authorList>
            <consortium name="The Broad Institute Genomics Platform"/>
            <consortium name="The Broad Institute Genome Sequencing Center for Infectious Disease"/>
            <person name="Wu L."/>
            <person name="Ma J."/>
        </authorList>
    </citation>
    <scope>NUCLEOTIDE SEQUENCE [LARGE SCALE GENOMIC DNA]</scope>
    <source>
        <strain evidence="4">CGMCC 4.7132</strain>
    </source>
</reference>
<dbReference type="PANTHER" id="PTHR24320">
    <property type="entry name" value="RETINOL DEHYDROGENASE"/>
    <property type="match status" value="1"/>
</dbReference>
<dbReference type="PRINTS" id="PR00081">
    <property type="entry name" value="GDHRDH"/>
</dbReference>
<dbReference type="NCBIfam" id="NF004513">
    <property type="entry name" value="PRK05854.1"/>
    <property type="match status" value="1"/>
</dbReference>
<dbReference type="EMBL" id="JBHSFP010000009">
    <property type="protein sequence ID" value="MFC4532295.1"/>
    <property type="molecule type" value="Genomic_DNA"/>
</dbReference>
<evidence type="ECO:0000313" key="4">
    <source>
        <dbReference type="Proteomes" id="UP001596004"/>
    </source>
</evidence>
<proteinExistence type="inferred from homology"/>
<dbReference type="InterPro" id="IPR036291">
    <property type="entry name" value="NAD(P)-bd_dom_sf"/>
</dbReference>
<dbReference type="Pfam" id="PF00106">
    <property type="entry name" value="adh_short"/>
    <property type="match status" value="1"/>
</dbReference>
<dbReference type="RefSeq" id="WP_380841080.1">
    <property type="nucleotide sequence ID" value="NZ_JBHSFP010000009.1"/>
</dbReference>
<name>A0ABV9CGK6_9ACTN</name>
<dbReference type="InterPro" id="IPR002347">
    <property type="entry name" value="SDR_fam"/>
</dbReference>
<keyword evidence="2" id="KW-0560">Oxidoreductase</keyword>
<evidence type="ECO:0000256" key="1">
    <source>
        <dbReference type="ARBA" id="ARBA00006484"/>
    </source>
</evidence>
<dbReference type="Proteomes" id="UP001596004">
    <property type="component" value="Unassembled WGS sequence"/>
</dbReference>
<keyword evidence="4" id="KW-1185">Reference proteome</keyword>